<feature type="compositionally biased region" description="Basic and acidic residues" evidence="1">
    <location>
        <begin position="20"/>
        <end position="33"/>
    </location>
</feature>
<protein>
    <recommendedName>
        <fullName evidence="4">RING-type domain-containing protein</fullName>
    </recommendedName>
</protein>
<dbReference type="PANTHER" id="PTHR28042:SF1">
    <property type="entry name" value="E3 UBIQUITIN-PROTEIN LIGASE COMPLEX SLX5-SLX8 SUBUNIT SLX5"/>
    <property type="match status" value="1"/>
</dbReference>
<evidence type="ECO:0000313" key="3">
    <source>
        <dbReference type="Proteomes" id="UP000070501"/>
    </source>
</evidence>
<dbReference type="PANTHER" id="PTHR28042">
    <property type="entry name" value="E3 UBIQUITIN-PROTEIN LIGASE COMPLEX SLX5-SLX8 SUBUNIT SLX5"/>
    <property type="match status" value="1"/>
</dbReference>
<dbReference type="GO" id="GO:0004842">
    <property type="term" value="F:ubiquitin-protein transferase activity"/>
    <property type="evidence" value="ECO:0007669"/>
    <property type="project" value="TreeGrafter"/>
</dbReference>
<evidence type="ECO:0008006" key="4">
    <source>
        <dbReference type="Google" id="ProtNLM"/>
    </source>
</evidence>
<dbReference type="GO" id="GO:0033768">
    <property type="term" value="C:SUMO-targeted ubiquitin ligase complex"/>
    <property type="evidence" value="ECO:0007669"/>
    <property type="project" value="TreeGrafter"/>
</dbReference>
<dbReference type="OrthoDB" id="2398441at2759"/>
<dbReference type="InterPro" id="IPR038886">
    <property type="entry name" value="E3_SLX5/Rfp1"/>
</dbReference>
<feature type="compositionally biased region" description="Acidic residues" evidence="1">
    <location>
        <begin position="34"/>
        <end position="45"/>
    </location>
</feature>
<evidence type="ECO:0000313" key="2">
    <source>
        <dbReference type="EMBL" id="KXJ88679.1"/>
    </source>
</evidence>
<feature type="region of interest" description="Disordered" evidence="1">
    <location>
        <begin position="325"/>
        <end position="366"/>
    </location>
</feature>
<accession>A0A136IV58</accession>
<dbReference type="AlphaFoldDB" id="A0A136IV58"/>
<feature type="region of interest" description="Disordered" evidence="1">
    <location>
        <begin position="1"/>
        <end position="61"/>
    </location>
</feature>
<name>A0A136IV58_9PEZI</name>
<proteinExistence type="predicted"/>
<dbReference type="EMBL" id="KQ964257">
    <property type="protein sequence ID" value="KXJ88679.1"/>
    <property type="molecule type" value="Genomic_DNA"/>
</dbReference>
<gene>
    <name evidence="2" type="ORF">Micbo1qcDRAFT_197081</name>
</gene>
<feature type="region of interest" description="Disordered" evidence="1">
    <location>
        <begin position="104"/>
        <end position="126"/>
    </location>
</feature>
<sequence length="580" mass="63684">MSEYGGSDAGVDTSSLADPTHNRSDSIDIHSDSPDEEETEAEDTEASNSSGSAIDEDEDDEDIDHDLFADEHDDLDGLDPDDFGGFYDSDVDVDELIRQQEHLHHHYHHHHHHHNGHGFPGVNTDPGHLEQDEEESLFVDEIDDFLAQDDLDAFDLLSSFATGNSPQHPGFNNNGTPLREILEAAAVFGAESLFREPMEGSIRDQLIHFHQNSAHLHNMDRVGRDGDELVRMELGQGSGRTRPPNRRRSQQRSQGPSAPAEVIDLTLDDDPQPVLPFPRPAAPVHPPRMNRRRSAQRSVPPPALNRSDASYVGNGPNVISLLSDSEDEVTATGPTINAGVRGSGRRHNPPRTAASRPAPVEPRPWMPNMHNLFTPIFGNLMRRAHHHRPPGASDDVAITGARPLHPHVHTMPPGFGALSGLNIPGFGTIDLNYGATPHHHFHSRHGPPPAPKPKHEPPKAARDGFTRDTGEEVVAMCPSCEEELAYDPDEDAADASGPPAKKARTRRDKAEHHFFAVKGCGHVYCKRCYEGRAQSTRSSVYTGFQRPTSSDGRLGRKTYCAVDGCEEEVGNKSAWVGIFL</sequence>
<feature type="compositionally biased region" description="Basic and acidic residues" evidence="1">
    <location>
        <begin position="453"/>
        <end position="464"/>
    </location>
</feature>
<dbReference type="Proteomes" id="UP000070501">
    <property type="component" value="Unassembled WGS sequence"/>
</dbReference>
<organism evidence="2 3">
    <name type="scientific">Microdochium bolleyi</name>
    <dbReference type="NCBI Taxonomy" id="196109"/>
    <lineage>
        <taxon>Eukaryota</taxon>
        <taxon>Fungi</taxon>
        <taxon>Dikarya</taxon>
        <taxon>Ascomycota</taxon>
        <taxon>Pezizomycotina</taxon>
        <taxon>Sordariomycetes</taxon>
        <taxon>Xylariomycetidae</taxon>
        <taxon>Xylariales</taxon>
        <taxon>Microdochiaceae</taxon>
        <taxon>Microdochium</taxon>
    </lineage>
</organism>
<keyword evidence="3" id="KW-1185">Reference proteome</keyword>
<feature type="compositionally biased region" description="Basic residues" evidence="1">
    <location>
        <begin position="104"/>
        <end position="116"/>
    </location>
</feature>
<evidence type="ECO:0000256" key="1">
    <source>
        <dbReference type="SAM" id="MobiDB-lite"/>
    </source>
</evidence>
<feature type="region of interest" description="Disordered" evidence="1">
    <location>
        <begin position="437"/>
        <end position="464"/>
    </location>
</feature>
<dbReference type="STRING" id="196109.A0A136IV58"/>
<feature type="region of interest" description="Disordered" evidence="1">
    <location>
        <begin position="487"/>
        <end position="506"/>
    </location>
</feature>
<reference evidence="3" key="1">
    <citation type="submission" date="2016-02" db="EMBL/GenBank/DDBJ databases">
        <title>Draft genome sequence of Microdochium bolleyi, a fungal endophyte of beachgrass.</title>
        <authorList>
            <consortium name="DOE Joint Genome Institute"/>
            <person name="David A.S."/>
            <person name="May G."/>
            <person name="Haridas S."/>
            <person name="Lim J."/>
            <person name="Wang M."/>
            <person name="Labutti K."/>
            <person name="Lipzen A."/>
            <person name="Barry K."/>
            <person name="Grigoriev I.V."/>
        </authorList>
    </citation>
    <scope>NUCLEOTIDE SEQUENCE [LARGE SCALE GENOMIC DNA]</scope>
    <source>
        <strain evidence="3">J235TASD1</strain>
    </source>
</reference>
<dbReference type="InParanoid" id="A0A136IV58"/>
<feature type="region of interest" description="Disordered" evidence="1">
    <location>
        <begin position="235"/>
        <end position="313"/>
    </location>
</feature>
<feature type="compositionally biased region" description="Pro residues" evidence="1">
    <location>
        <begin position="273"/>
        <end position="286"/>
    </location>
</feature>